<protein>
    <recommendedName>
        <fullName evidence="5">TLDc domain-containing protein</fullName>
    </recommendedName>
</protein>
<feature type="domain" description="TLDc" evidence="2">
    <location>
        <begin position="206"/>
        <end position="377"/>
    </location>
</feature>
<dbReference type="PANTHER" id="PTHR23354">
    <property type="entry name" value="NUCLEOLAR PROTEIN 7/ESTROGEN RECEPTOR COACTIVATOR-RELATED"/>
    <property type="match status" value="1"/>
</dbReference>
<dbReference type="Gene3D" id="3.30.710.10">
    <property type="entry name" value="Potassium Channel Kv1.1, Chain A"/>
    <property type="match status" value="1"/>
</dbReference>
<dbReference type="EMBL" id="CALNXI010000195">
    <property type="protein sequence ID" value="CAH3021784.1"/>
    <property type="molecule type" value="Genomic_DNA"/>
</dbReference>
<evidence type="ECO:0000259" key="1">
    <source>
        <dbReference type="PROSITE" id="PS50097"/>
    </source>
</evidence>
<sequence length="378" mass="41851">MLAAMFSGKFDMKPSEDGSFFIDRDGTHFRFILNFLRTGKLTLPEGATFTKELEEEAEFYQIQGLIDALRSAKLTVKSPAEPFRESTILTNVDHRKILKGWLPEAMVGEWRLLFRASRDGFAASTFHSKCDNKGPTVTVVKSGENIFGGFTEKPWTRKLTLPEGATFTKELEEEAEFYQIQGLIDALRSAKLTVKSPAEPFRESTILTNVDHRKILKGWLPEAMVGEWRLLFRASRDGFAASTFHSKCDNKGPTVTVVKSGENIFGGFTEKPWTSPGAGRYVECCQAFLFSLVNPSSLVATKMSLIAGMEGCGILCSRSYGPTFGSGFDLHISNNANSNSNGSSLGTTYQLPPGQQKTFFTGATYFTVTDYEVFGLQQ</sequence>
<proteinExistence type="predicted"/>
<gene>
    <name evidence="3" type="ORF">PEVE_00012807</name>
</gene>
<feature type="domain" description="BTB" evidence="1">
    <location>
        <begin position="1"/>
        <end position="45"/>
    </location>
</feature>
<evidence type="ECO:0000313" key="4">
    <source>
        <dbReference type="Proteomes" id="UP001159427"/>
    </source>
</evidence>
<dbReference type="InterPro" id="IPR011333">
    <property type="entry name" value="SKP1/BTB/POZ_sf"/>
</dbReference>
<reference evidence="3 4" key="1">
    <citation type="submission" date="2022-05" db="EMBL/GenBank/DDBJ databases">
        <authorList>
            <consortium name="Genoscope - CEA"/>
            <person name="William W."/>
        </authorList>
    </citation>
    <scope>NUCLEOTIDE SEQUENCE [LARGE SCALE GENOMIC DNA]</scope>
</reference>
<dbReference type="InterPro" id="IPR000210">
    <property type="entry name" value="BTB/POZ_dom"/>
</dbReference>
<dbReference type="Pfam" id="PF02214">
    <property type="entry name" value="BTB_2"/>
    <property type="match status" value="1"/>
</dbReference>
<dbReference type="PROSITE" id="PS51886">
    <property type="entry name" value="TLDC"/>
    <property type="match status" value="2"/>
</dbReference>
<name>A0ABN8LWU5_9CNID</name>
<feature type="domain" description="TLDc" evidence="2">
    <location>
        <begin position="88"/>
        <end position="210"/>
    </location>
</feature>
<dbReference type="SMART" id="SM00584">
    <property type="entry name" value="TLDc"/>
    <property type="match status" value="1"/>
</dbReference>
<dbReference type="SUPFAM" id="SSF54695">
    <property type="entry name" value="POZ domain"/>
    <property type="match status" value="1"/>
</dbReference>
<dbReference type="InterPro" id="IPR006571">
    <property type="entry name" value="TLDc_dom"/>
</dbReference>
<organism evidence="3 4">
    <name type="scientific">Porites evermanni</name>
    <dbReference type="NCBI Taxonomy" id="104178"/>
    <lineage>
        <taxon>Eukaryota</taxon>
        <taxon>Metazoa</taxon>
        <taxon>Cnidaria</taxon>
        <taxon>Anthozoa</taxon>
        <taxon>Hexacorallia</taxon>
        <taxon>Scleractinia</taxon>
        <taxon>Fungiina</taxon>
        <taxon>Poritidae</taxon>
        <taxon>Porites</taxon>
    </lineage>
</organism>
<accession>A0ABN8LWU5</accession>
<evidence type="ECO:0008006" key="5">
    <source>
        <dbReference type="Google" id="ProtNLM"/>
    </source>
</evidence>
<dbReference type="Proteomes" id="UP001159427">
    <property type="component" value="Unassembled WGS sequence"/>
</dbReference>
<dbReference type="Pfam" id="PF07534">
    <property type="entry name" value="TLD"/>
    <property type="match status" value="2"/>
</dbReference>
<keyword evidence="4" id="KW-1185">Reference proteome</keyword>
<evidence type="ECO:0000313" key="3">
    <source>
        <dbReference type="EMBL" id="CAH3021784.1"/>
    </source>
</evidence>
<dbReference type="PROSITE" id="PS50097">
    <property type="entry name" value="BTB"/>
    <property type="match status" value="1"/>
</dbReference>
<dbReference type="InterPro" id="IPR003131">
    <property type="entry name" value="T1-type_BTB"/>
</dbReference>
<comment type="caution">
    <text evidence="3">The sequence shown here is derived from an EMBL/GenBank/DDBJ whole genome shotgun (WGS) entry which is preliminary data.</text>
</comment>
<evidence type="ECO:0000259" key="2">
    <source>
        <dbReference type="PROSITE" id="PS51886"/>
    </source>
</evidence>